<evidence type="ECO:0000256" key="7">
    <source>
        <dbReference type="ARBA" id="ARBA00022692"/>
    </source>
</evidence>
<accession>A0A930V1X6</accession>
<dbReference type="SUPFAM" id="SSF52540">
    <property type="entry name" value="P-loop containing nucleoside triphosphate hydrolases"/>
    <property type="match status" value="1"/>
</dbReference>
<organism evidence="17 18">
    <name type="scientific">Nocardioides acrostichi</name>
    <dbReference type="NCBI Taxonomy" id="2784339"/>
    <lineage>
        <taxon>Bacteria</taxon>
        <taxon>Bacillati</taxon>
        <taxon>Actinomycetota</taxon>
        <taxon>Actinomycetes</taxon>
        <taxon>Propionibacteriales</taxon>
        <taxon>Nocardioidaceae</taxon>
        <taxon>Nocardioides</taxon>
    </lineage>
</organism>
<keyword evidence="8" id="KW-0547">Nucleotide-binding</keyword>
<dbReference type="InterPro" id="IPR027417">
    <property type="entry name" value="P-loop_NTPase"/>
</dbReference>
<comment type="similarity">
    <text evidence="3">Belongs to the CpsD/CapB family.</text>
</comment>
<keyword evidence="12 15" id="KW-0472">Membrane</keyword>
<dbReference type="GO" id="GO:0005886">
    <property type="term" value="C:plasma membrane"/>
    <property type="evidence" value="ECO:0007669"/>
    <property type="project" value="UniProtKB-SubCell"/>
</dbReference>
<name>A0A930V1X6_9ACTN</name>
<dbReference type="RefSeq" id="WP_194503811.1">
    <property type="nucleotide sequence ID" value="NZ_JADIVZ010000006.1"/>
</dbReference>
<dbReference type="EMBL" id="JADIVZ010000006">
    <property type="protein sequence ID" value="MBF4162539.1"/>
    <property type="molecule type" value="Genomic_DNA"/>
</dbReference>
<feature type="domain" description="Polysaccharide chain length determinant N-terminal" evidence="16">
    <location>
        <begin position="2"/>
        <end position="90"/>
    </location>
</feature>
<evidence type="ECO:0000313" key="17">
    <source>
        <dbReference type="EMBL" id="MBF4162539.1"/>
    </source>
</evidence>
<dbReference type="NCBIfam" id="TIGR01007">
    <property type="entry name" value="eps_fam"/>
    <property type="match status" value="1"/>
</dbReference>
<dbReference type="AlphaFoldDB" id="A0A930V1X6"/>
<dbReference type="Proteomes" id="UP000656804">
    <property type="component" value="Unassembled WGS sequence"/>
</dbReference>
<dbReference type="InterPro" id="IPR005702">
    <property type="entry name" value="Wzc-like_C"/>
</dbReference>
<gene>
    <name evidence="17" type="ORF">ISG29_12645</name>
</gene>
<dbReference type="Gene3D" id="3.40.50.300">
    <property type="entry name" value="P-loop containing nucleotide triphosphate hydrolases"/>
    <property type="match status" value="1"/>
</dbReference>
<keyword evidence="10" id="KW-0067">ATP-binding</keyword>
<evidence type="ECO:0000256" key="1">
    <source>
        <dbReference type="ARBA" id="ARBA00004651"/>
    </source>
</evidence>
<evidence type="ECO:0000256" key="10">
    <source>
        <dbReference type="ARBA" id="ARBA00022840"/>
    </source>
</evidence>
<keyword evidence="6 17" id="KW-0808">Transferase</keyword>
<keyword evidence="18" id="KW-1185">Reference proteome</keyword>
<keyword evidence="11 15" id="KW-1133">Transmembrane helix</keyword>
<comment type="subcellular location">
    <subcellularLocation>
        <location evidence="1">Cell membrane</location>
        <topology evidence="1">Multi-pass membrane protein</topology>
    </subcellularLocation>
</comment>
<dbReference type="InterPro" id="IPR003856">
    <property type="entry name" value="LPS_length_determ_N"/>
</dbReference>
<comment type="caution">
    <text evidence="17">The sequence shown here is derived from an EMBL/GenBank/DDBJ whole genome shotgun (WGS) entry which is preliminary data.</text>
</comment>
<dbReference type="Pfam" id="PF02706">
    <property type="entry name" value="Wzz"/>
    <property type="match status" value="1"/>
</dbReference>
<keyword evidence="5" id="KW-1003">Cell membrane</keyword>
<sequence>MVEFLTILRRRWRILVAMVVLGVAAAGLLTTQMTPTYRATAQLFVAFANTSSDDTALSLSQGNLFAANRVKSYPDLVSSPLVLQPVIDDLELDESPEELAGRVSAQVPPNTVLIEVYADDENPGLAAKIANDVSKNLITVVEDLDRIKSSDASPVRVSLTREAVPPTSPRSPVPVLNLSAGLLLGLALGLGLALLRDSLDTTIKDDADVESATGLTTLASVPVNPDINETPVIQQGAASPVWSESYRKLRTNISYLSPDDPPRSLLVTSALQGDGKTVTAANLAASLAQSGRHTILVDADLRRPSVAKLLGLVPDVGVTSIVTGKATLADVMQHAHGFDVVASGPIPPNPSELLESQMFRGLVESLLEEYDSVIVDTPPLVAVTDAAVVATAADAVIVVARANRTKAPELRRALLGLRAVDARIAGVVLNRVTMDSNAYYQYSYKQSGKSRR</sequence>
<dbReference type="PANTHER" id="PTHR32309">
    <property type="entry name" value="TYROSINE-PROTEIN KINASE"/>
    <property type="match status" value="1"/>
</dbReference>
<evidence type="ECO:0000256" key="4">
    <source>
        <dbReference type="ARBA" id="ARBA00011903"/>
    </source>
</evidence>
<comment type="catalytic activity">
    <reaction evidence="14">
        <text>L-tyrosyl-[protein] + ATP = O-phospho-L-tyrosyl-[protein] + ADP + H(+)</text>
        <dbReference type="Rhea" id="RHEA:10596"/>
        <dbReference type="Rhea" id="RHEA-COMP:10136"/>
        <dbReference type="Rhea" id="RHEA-COMP:20101"/>
        <dbReference type="ChEBI" id="CHEBI:15378"/>
        <dbReference type="ChEBI" id="CHEBI:30616"/>
        <dbReference type="ChEBI" id="CHEBI:46858"/>
        <dbReference type="ChEBI" id="CHEBI:61978"/>
        <dbReference type="ChEBI" id="CHEBI:456216"/>
        <dbReference type="EC" id="2.7.10.2"/>
    </reaction>
</comment>
<keyword evidence="7 15" id="KW-0812">Transmembrane</keyword>
<evidence type="ECO:0000256" key="6">
    <source>
        <dbReference type="ARBA" id="ARBA00022679"/>
    </source>
</evidence>
<dbReference type="PANTHER" id="PTHR32309:SF13">
    <property type="entry name" value="FERRIC ENTEROBACTIN TRANSPORT PROTEIN FEPE"/>
    <property type="match status" value="1"/>
</dbReference>
<dbReference type="GO" id="GO:0042802">
    <property type="term" value="F:identical protein binding"/>
    <property type="evidence" value="ECO:0007669"/>
    <property type="project" value="UniProtKB-ARBA"/>
</dbReference>
<dbReference type="CDD" id="cd05387">
    <property type="entry name" value="BY-kinase"/>
    <property type="match status" value="1"/>
</dbReference>
<evidence type="ECO:0000256" key="13">
    <source>
        <dbReference type="ARBA" id="ARBA00023137"/>
    </source>
</evidence>
<evidence type="ECO:0000256" key="14">
    <source>
        <dbReference type="ARBA" id="ARBA00051245"/>
    </source>
</evidence>
<comment type="similarity">
    <text evidence="2">Belongs to the CpsC/CapA family.</text>
</comment>
<evidence type="ECO:0000259" key="16">
    <source>
        <dbReference type="Pfam" id="PF02706"/>
    </source>
</evidence>
<reference evidence="17" key="1">
    <citation type="submission" date="2020-11" db="EMBL/GenBank/DDBJ databases">
        <title>Nocardioides sp. CBS4Y-1, whole genome shotgun sequence.</title>
        <authorList>
            <person name="Tuo L."/>
        </authorList>
    </citation>
    <scope>NUCLEOTIDE SEQUENCE</scope>
    <source>
        <strain evidence="17">CBS4Y-1</strain>
    </source>
</reference>
<keyword evidence="13" id="KW-0829">Tyrosine-protein kinase</keyword>
<proteinExistence type="inferred from homology"/>
<evidence type="ECO:0000256" key="12">
    <source>
        <dbReference type="ARBA" id="ARBA00023136"/>
    </source>
</evidence>
<keyword evidence="9" id="KW-0418">Kinase</keyword>
<dbReference type="Pfam" id="PF10609">
    <property type="entry name" value="ParA"/>
    <property type="match status" value="1"/>
</dbReference>
<dbReference type="InterPro" id="IPR050445">
    <property type="entry name" value="Bact_polysacc_biosynth/exp"/>
</dbReference>
<evidence type="ECO:0000256" key="3">
    <source>
        <dbReference type="ARBA" id="ARBA00007316"/>
    </source>
</evidence>
<evidence type="ECO:0000256" key="15">
    <source>
        <dbReference type="SAM" id="Phobius"/>
    </source>
</evidence>
<dbReference type="EC" id="2.7.10.2" evidence="4"/>
<evidence type="ECO:0000256" key="8">
    <source>
        <dbReference type="ARBA" id="ARBA00022741"/>
    </source>
</evidence>
<evidence type="ECO:0000256" key="5">
    <source>
        <dbReference type="ARBA" id="ARBA00022475"/>
    </source>
</evidence>
<dbReference type="FunFam" id="3.40.50.300:FF:000527">
    <property type="entry name" value="Tyrosine-protein kinase etk"/>
    <property type="match status" value="1"/>
</dbReference>
<evidence type="ECO:0000256" key="11">
    <source>
        <dbReference type="ARBA" id="ARBA00022989"/>
    </source>
</evidence>
<dbReference type="GO" id="GO:0005524">
    <property type="term" value="F:ATP binding"/>
    <property type="evidence" value="ECO:0007669"/>
    <property type="project" value="UniProtKB-KW"/>
</dbReference>
<protein>
    <recommendedName>
        <fullName evidence="4">non-specific protein-tyrosine kinase</fullName>
        <ecNumber evidence="4">2.7.10.2</ecNumber>
    </recommendedName>
</protein>
<dbReference type="GO" id="GO:0004715">
    <property type="term" value="F:non-membrane spanning protein tyrosine kinase activity"/>
    <property type="evidence" value="ECO:0007669"/>
    <property type="project" value="UniProtKB-EC"/>
</dbReference>
<evidence type="ECO:0000313" key="18">
    <source>
        <dbReference type="Proteomes" id="UP000656804"/>
    </source>
</evidence>
<feature type="transmembrane region" description="Helical" evidence="15">
    <location>
        <begin position="12"/>
        <end position="30"/>
    </location>
</feature>
<dbReference type="InterPro" id="IPR033756">
    <property type="entry name" value="YlxH/NBP35"/>
</dbReference>
<evidence type="ECO:0000256" key="2">
    <source>
        <dbReference type="ARBA" id="ARBA00006683"/>
    </source>
</evidence>
<evidence type="ECO:0000256" key="9">
    <source>
        <dbReference type="ARBA" id="ARBA00022777"/>
    </source>
</evidence>